<dbReference type="PRINTS" id="PR00344">
    <property type="entry name" value="BCTRLSENSOR"/>
</dbReference>
<comment type="function">
    <text evidence="18">Member of the two-component regulatory system BvgS/BvgA. Phosphorylates BvgA via a four-step phosphorelay in response to environmental signals.</text>
</comment>
<dbReference type="NCBIfam" id="TIGR00229">
    <property type="entry name" value="sensory_box"/>
    <property type="match status" value="1"/>
</dbReference>
<dbReference type="InterPro" id="IPR035965">
    <property type="entry name" value="PAS-like_dom_sf"/>
</dbReference>
<dbReference type="OrthoDB" id="9810730at2"/>
<dbReference type="GO" id="GO:0005886">
    <property type="term" value="C:plasma membrane"/>
    <property type="evidence" value="ECO:0007669"/>
    <property type="project" value="UniProtKB-SubCell"/>
</dbReference>
<keyword evidence="26" id="KW-1185">Reference proteome</keyword>
<evidence type="ECO:0000256" key="15">
    <source>
        <dbReference type="ARBA" id="ARBA00023012"/>
    </source>
</evidence>
<evidence type="ECO:0000256" key="14">
    <source>
        <dbReference type="ARBA" id="ARBA00022989"/>
    </source>
</evidence>
<dbReference type="SMART" id="SM00448">
    <property type="entry name" value="REC"/>
    <property type="match status" value="1"/>
</dbReference>
<dbReference type="SMART" id="SM00387">
    <property type="entry name" value="HATPase_c"/>
    <property type="match status" value="1"/>
</dbReference>
<evidence type="ECO:0000256" key="4">
    <source>
        <dbReference type="ARBA" id="ARBA00022475"/>
    </source>
</evidence>
<evidence type="ECO:0000256" key="6">
    <source>
        <dbReference type="ARBA" id="ARBA00022553"/>
    </source>
</evidence>
<feature type="modified residue" description="4-aspartylphosphate" evidence="20">
    <location>
        <position position="698"/>
    </location>
</feature>
<dbReference type="FunFam" id="2.10.70.100:FF:000001">
    <property type="entry name" value="Sensory transduction histidine kinase"/>
    <property type="match status" value="1"/>
</dbReference>
<keyword evidence="8 21" id="KW-0812">Transmembrane</keyword>
<keyword evidence="7" id="KW-0808">Transferase</keyword>
<dbReference type="CDD" id="cd00130">
    <property type="entry name" value="PAS"/>
    <property type="match status" value="1"/>
</dbReference>
<sequence>MDTLQQQARRRISIVFIVSTALAALVTVLLAGFAMLSYNAESKERWRELHRGLEASADQLTAAIALPAWNFDDRQIIAIVRAGLSNRDLYGCTVTLSNGMQFVFIRNANGEIERVATPPDLPALRTAVRTIEAAGRAVGTVKMYVTPQYVLQTLSARRVELTMAIVGLDIALVAGVYLLLWYVVLKPLKRVGRYAAAVKAGDKASREGQAPQTGLFFGELQTLNESILEMVELLDSRYSAMQASEERLAIATDAANIGIWDWDARTGVLVWDREMHRQYGVPPGSFDSSVPTWEERLLPEDLVRVNRQIDAVRRGEGEYRTEFRIRWPDGQIRYIKAAGRPFRSADGELLRMVGVNYDITEIKMAEHELRRHRNHLEELVDARTEALSVAVTEAKAASRAKSVFLATMSHELRTPLHSVLGFSRLLADSQTMTEEEKRNLAVINRSGQHLLTLINDLLELSKIEAGRITLQAQVVDVEGLLREVMDMLGARARQAGLAMTLDCAGLPRAVRIDGARLRQVLLNLVSNAVKFAEQGSVTLVARATLLQENRYALTLAVRDTGRGIAREDQQRIFEPFVQADNTGSNEGTGLGLTISREFVRMMGGKLEVESELGNGAEFRFSIEVEGAAAAPGEAASVVEALEPSQRGRRILVVDDNEDSRRLIDSLLSPLGFMVEMVADGASALAAMKRCPPALVIMDWRMPGMDGLQVMRRIRAEPGIAPPRLVMMTASAFEEERLQALDAGADEFLCKPIEQDQLFQVLEHQLGVRFRRRQRAPLARPQPLTESALAQLPYDVLVGVKESLHLLYTARALELLESCRHSHPDIVQGVVAMLEQHQYPQLCGMIDAVCAAPEV</sequence>
<accession>A0A6L6Q326</accession>
<evidence type="ECO:0000313" key="26">
    <source>
        <dbReference type="Proteomes" id="UP000484015"/>
    </source>
</evidence>
<gene>
    <name evidence="25" type="ORF">GM668_18475</name>
</gene>
<dbReference type="InterPro" id="IPR001610">
    <property type="entry name" value="PAC"/>
</dbReference>
<dbReference type="Proteomes" id="UP000484015">
    <property type="component" value="Unassembled WGS sequence"/>
</dbReference>
<dbReference type="Pfam" id="PF00072">
    <property type="entry name" value="Response_reg"/>
    <property type="match status" value="1"/>
</dbReference>
<evidence type="ECO:0000256" key="17">
    <source>
        <dbReference type="ARBA" id="ARBA00023136"/>
    </source>
</evidence>
<dbReference type="CDD" id="cd17546">
    <property type="entry name" value="REC_hyHK_CKI1_RcsC-like"/>
    <property type="match status" value="1"/>
</dbReference>
<reference evidence="25 26" key="1">
    <citation type="submission" date="2019-11" db="EMBL/GenBank/DDBJ databases">
        <title>Type strains purchased from KCTC, JCM and DSMZ.</title>
        <authorList>
            <person name="Lu H."/>
        </authorList>
    </citation>
    <scope>NUCLEOTIDE SEQUENCE [LARGE SCALE GENOMIC DNA]</scope>
    <source>
        <strain evidence="25 26">KCTC 42409</strain>
    </source>
</reference>
<organism evidence="25 26">
    <name type="scientific">Pseudoduganella ginsengisoli</name>
    <dbReference type="NCBI Taxonomy" id="1462440"/>
    <lineage>
        <taxon>Bacteria</taxon>
        <taxon>Pseudomonadati</taxon>
        <taxon>Pseudomonadota</taxon>
        <taxon>Betaproteobacteria</taxon>
        <taxon>Burkholderiales</taxon>
        <taxon>Oxalobacteraceae</taxon>
        <taxon>Telluria group</taxon>
        <taxon>Pseudoduganella</taxon>
    </lineage>
</organism>
<evidence type="ECO:0000256" key="13">
    <source>
        <dbReference type="ARBA" id="ARBA00022840"/>
    </source>
</evidence>
<dbReference type="SMART" id="SM00086">
    <property type="entry name" value="PAC"/>
    <property type="match status" value="1"/>
</dbReference>
<evidence type="ECO:0000256" key="2">
    <source>
        <dbReference type="ARBA" id="ARBA00004429"/>
    </source>
</evidence>
<dbReference type="SUPFAM" id="SSF55785">
    <property type="entry name" value="PYP-like sensor domain (PAS domain)"/>
    <property type="match status" value="1"/>
</dbReference>
<dbReference type="InterPro" id="IPR003594">
    <property type="entry name" value="HATPase_dom"/>
</dbReference>
<protein>
    <recommendedName>
        <fullName evidence="19">Virulence sensor protein BvgS</fullName>
        <ecNumber evidence="3">2.7.13.3</ecNumber>
    </recommendedName>
</protein>
<dbReference type="RefSeq" id="WP_155440429.1">
    <property type="nucleotide sequence ID" value="NZ_WNLA01000013.1"/>
</dbReference>
<dbReference type="InterPro" id="IPR011006">
    <property type="entry name" value="CheY-like_superfamily"/>
</dbReference>
<dbReference type="PANTHER" id="PTHR45339">
    <property type="entry name" value="HYBRID SIGNAL TRANSDUCTION HISTIDINE KINASE J"/>
    <property type="match status" value="1"/>
</dbReference>
<keyword evidence="16" id="KW-0843">Virulence</keyword>
<keyword evidence="12" id="KW-0418">Kinase</keyword>
<keyword evidence="13" id="KW-0067">ATP-binding</keyword>
<dbReference type="Gene3D" id="3.30.450.20">
    <property type="entry name" value="PAS domain"/>
    <property type="match status" value="1"/>
</dbReference>
<dbReference type="InterPro" id="IPR005467">
    <property type="entry name" value="His_kinase_dom"/>
</dbReference>
<evidence type="ECO:0000256" key="8">
    <source>
        <dbReference type="ARBA" id="ARBA00022692"/>
    </source>
</evidence>
<dbReference type="AlphaFoldDB" id="A0A6L6Q326"/>
<dbReference type="Pfam" id="PF02518">
    <property type="entry name" value="HATPase_c"/>
    <property type="match status" value="1"/>
</dbReference>
<comment type="catalytic activity">
    <reaction evidence="1">
        <text>ATP + protein L-histidine = ADP + protein N-phospho-L-histidine.</text>
        <dbReference type="EC" id="2.7.13.3"/>
    </reaction>
</comment>
<feature type="domain" description="PAC" evidence="24">
    <location>
        <begin position="319"/>
        <end position="371"/>
    </location>
</feature>
<proteinExistence type="predicted"/>
<evidence type="ECO:0000259" key="22">
    <source>
        <dbReference type="PROSITE" id="PS50109"/>
    </source>
</evidence>
<feature type="transmembrane region" description="Helical" evidence="21">
    <location>
        <begin position="161"/>
        <end position="184"/>
    </location>
</feature>
<dbReference type="EMBL" id="WNLA01000013">
    <property type="protein sequence ID" value="MTW04070.1"/>
    <property type="molecule type" value="Genomic_DNA"/>
</dbReference>
<keyword evidence="10" id="KW-0677">Repeat</keyword>
<dbReference type="GO" id="GO:0005524">
    <property type="term" value="F:ATP binding"/>
    <property type="evidence" value="ECO:0007669"/>
    <property type="project" value="UniProtKB-KW"/>
</dbReference>
<dbReference type="Pfam" id="PF00512">
    <property type="entry name" value="HisKA"/>
    <property type="match status" value="1"/>
</dbReference>
<dbReference type="SUPFAM" id="SSF47384">
    <property type="entry name" value="Homodimeric domain of signal transducing histidine kinase"/>
    <property type="match status" value="1"/>
</dbReference>
<keyword evidence="11" id="KW-0547">Nucleotide-binding</keyword>
<feature type="domain" description="Response regulatory" evidence="23">
    <location>
        <begin position="649"/>
        <end position="765"/>
    </location>
</feature>
<evidence type="ECO:0000256" key="12">
    <source>
        <dbReference type="ARBA" id="ARBA00022777"/>
    </source>
</evidence>
<evidence type="ECO:0000313" key="25">
    <source>
        <dbReference type="EMBL" id="MTW04070.1"/>
    </source>
</evidence>
<dbReference type="InterPro" id="IPR003661">
    <property type="entry name" value="HisK_dim/P_dom"/>
</dbReference>
<dbReference type="SMART" id="SM00091">
    <property type="entry name" value="PAS"/>
    <property type="match status" value="1"/>
</dbReference>
<evidence type="ECO:0000256" key="18">
    <source>
        <dbReference type="ARBA" id="ARBA00058004"/>
    </source>
</evidence>
<dbReference type="InterPro" id="IPR013655">
    <property type="entry name" value="PAS_fold_3"/>
</dbReference>
<feature type="transmembrane region" description="Helical" evidence="21">
    <location>
        <begin position="12"/>
        <end position="38"/>
    </location>
</feature>
<dbReference type="PROSITE" id="PS50109">
    <property type="entry name" value="HIS_KIN"/>
    <property type="match status" value="1"/>
</dbReference>
<dbReference type="GO" id="GO:0000155">
    <property type="term" value="F:phosphorelay sensor kinase activity"/>
    <property type="evidence" value="ECO:0007669"/>
    <property type="project" value="InterPro"/>
</dbReference>
<evidence type="ECO:0000256" key="5">
    <source>
        <dbReference type="ARBA" id="ARBA00022519"/>
    </source>
</evidence>
<dbReference type="InterPro" id="IPR036890">
    <property type="entry name" value="HATPase_C_sf"/>
</dbReference>
<evidence type="ECO:0000259" key="23">
    <source>
        <dbReference type="PROSITE" id="PS50110"/>
    </source>
</evidence>
<dbReference type="Gene3D" id="1.10.287.130">
    <property type="match status" value="1"/>
</dbReference>
<dbReference type="InterPro" id="IPR004358">
    <property type="entry name" value="Sig_transdc_His_kin-like_C"/>
</dbReference>
<keyword evidence="4" id="KW-1003">Cell membrane</keyword>
<dbReference type="Gene3D" id="3.30.565.10">
    <property type="entry name" value="Histidine kinase-like ATPase, C-terminal domain"/>
    <property type="match status" value="1"/>
</dbReference>
<evidence type="ECO:0000259" key="24">
    <source>
        <dbReference type="PROSITE" id="PS50113"/>
    </source>
</evidence>
<feature type="domain" description="Histidine kinase" evidence="22">
    <location>
        <begin position="407"/>
        <end position="626"/>
    </location>
</feature>
<dbReference type="Gene3D" id="3.40.50.2300">
    <property type="match status" value="1"/>
</dbReference>
<evidence type="ECO:0000256" key="19">
    <source>
        <dbReference type="ARBA" id="ARBA00070152"/>
    </source>
</evidence>
<name>A0A6L6Q326_9BURK</name>
<evidence type="ECO:0000256" key="7">
    <source>
        <dbReference type="ARBA" id="ARBA00022679"/>
    </source>
</evidence>
<dbReference type="PROSITE" id="PS50113">
    <property type="entry name" value="PAC"/>
    <property type="match status" value="1"/>
</dbReference>
<dbReference type="FunFam" id="3.30.565.10:FF:000010">
    <property type="entry name" value="Sensor histidine kinase RcsC"/>
    <property type="match status" value="1"/>
</dbReference>
<dbReference type="CDD" id="cd00082">
    <property type="entry name" value="HisKA"/>
    <property type="match status" value="1"/>
</dbReference>
<evidence type="ECO:0000256" key="9">
    <source>
        <dbReference type="ARBA" id="ARBA00022729"/>
    </source>
</evidence>
<dbReference type="InterPro" id="IPR001789">
    <property type="entry name" value="Sig_transdc_resp-reg_receiver"/>
</dbReference>
<dbReference type="Pfam" id="PF08447">
    <property type="entry name" value="PAS_3"/>
    <property type="match status" value="1"/>
</dbReference>
<dbReference type="SMART" id="SM00388">
    <property type="entry name" value="HisKA"/>
    <property type="match status" value="1"/>
</dbReference>
<keyword evidence="15" id="KW-0902">Two-component regulatory system</keyword>
<dbReference type="InterPro" id="IPR000700">
    <property type="entry name" value="PAS-assoc_C"/>
</dbReference>
<dbReference type="SUPFAM" id="SSF55874">
    <property type="entry name" value="ATPase domain of HSP90 chaperone/DNA topoisomerase II/histidine kinase"/>
    <property type="match status" value="1"/>
</dbReference>
<keyword evidence="5" id="KW-0997">Cell inner membrane</keyword>
<dbReference type="SUPFAM" id="SSF52172">
    <property type="entry name" value="CheY-like"/>
    <property type="match status" value="1"/>
</dbReference>
<dbReference type="FunFam" id="1.10.287.130:FF:000004">
    <property type="entry name" value="Ethylene receptor 1"/>
    <property type="match status" value="1"/>
</dbReference>
<dbReference type="PROSITE" id="PS50110">
    <property type="entry name" value="RESPONSE_REGULATORY"/>
    <property type="match status" value="1"/>
</dbReference>
<dbReference type="Gene3D" id="2.10.70.100">
    <property type="match status" value="1"/>
</dbReference>
<evidence type="ECO:0000256" key="10">
    <source>
        <dbReference type="ARBA" id="ARBA00022737"/>
    </source>
</evidence>
<keyword evidence="14 21" id="KW-1133">Transmembrane helix</keyword>
<evidence type="ECO:0000256" key="1">
    <source>
        <dbReference type="ARBA" id="ARBA00000085"/>
    </source>
</evidence>
<keyword evidence="6 20" id="KW-0597">Phosphoprotein</keyword>
<keyword evidence="17 21" id="KW-0472">Membrane</keyword>
<keyword evidence="9" id="KW-0732">Signal</keyword>
<evidence type="ECO:0000256" key="3">
    <source>
        <dbReference type="ARBA" id="ARBA00012438"/>
    </source>
</evidence>
<dbReference type="InterPro" id="IPR036097">
    <property type="entry name" value="HisK_dim/P_sf"/>
</dbReference>
<dbReference type="PANTHER" id="PTHR45339:SF1">
    <property type="entry name" value="HYBRID SIGNAL TRANSDUCTION HISTIDINE KINASE J"/>
    <property type="match status" value="1"/>
</dbReference>
<evidence type="ECO:0000256" key="11">
    <source>
        <dbReference type="ARBA" id="ARBA00022741"/>
    </source>
</evidence>
<comment type="caution">
    <text evidence="25">The sequence shown here is derived from an EMBL/GenBank/DDBJ whole genome shotgun (WGS) entry which is preliminary data.</text>
</comment>
<dbReference type="InterPro" id="IPR000014">
    <property type="entry name" value="PAS"/>
</dbReference>
<dbReference type="EC" id="2.7.13.3" evidence="3"/>
<evidence type="ECO:0000256" key="16">
    <source>
        <dbReference type="ARBA" id="ARBA00023026"/>
    </source>
</evidence>
<evidence type="ECO:0000256" key="20">
    <source>
        <dbReference type="PROSITE-ProRule" id="PRU00169"/>
    </source>
</evidence>
<comment type="subcellular location">
    <subcellularLocation>
        <location evidence="2">Cell inner membrane</location>
        <topology evidence="2">Multi-pass membrane protein</topology>
    </subcellularLocation>
</comment>
<dbReference type="CDD" id="cd16922">
    <property type="entry name" value="HATPase_EvgS-ArcB-TorS-like"/>
    <property type="match status" value="1"/>
</dbReference>
<evidence type="ECO:0000256" key="21">
    <source>
        <dbReference type="SAM" id="Phobius"/>
    </source>
</evidence>